<dbReference type="GeneID" id="78120543"/>
<sequence>MSRVRRAGDRAGGGRECDEREALAASFAALGPEAPTILPGWDAEDLLEHLVLRESAPHLIVGPRLPGSLGRRAREARESRRDRPWTERVEDFRMGPGPLSFAGRMDRLSGQAELLIHHEDLRRGRCGWQPRRPDAERDRAAWRAVGLMAPLAMRIPADVTLVSPRGGRRLRSRGAEGSLRVHGEPLELLLWVTGRDEVARVRIHGDSGGRRALAAGRRGL</sequence>
<dbReference type="NCBIfam" id="TIGR03085">
    <property type="entry name" value="TIGR03085 family metal-binding protein"/>
    <property type="match status" value="1"/>
</dbReference>
<accession>A0A3R8RSC2</accession>
<dbReference type="InterPro" id="IPR017519">
    <property type="entry name" value="CHP03085"/>
</dbReference>
<comment type="caution">
    <text evidence="1">The sequence shown here is derived from an EMBL/GenBank/DDBJ whole genome shotgun (WGS) entry which is preliminary data.</text>
</comment>
<dbReference type="Proteomes" id="UP000274327">
    <property type="component" value="Unassembled WGS sequence"/>
</dbReference>
<proteinExistence type="predicted"/>
<organism evidence="1 2">
    <name type="scientific">Brachybacterium paraconglomeratum</name>
    <dbReference type="NCBI Taxonomy" id="173362"/>
    <lineage>
        <taxon>Bacteria</taxon>
        <taxon>Bacillati</taxon>
        <taxon>Actinomycetota</taxon>
        <taxon>Actinomycetes</taxon>
        <taxon>Micrococcales</taxon>
        <taxon>Dermabacteraceae</taxon>
        <taxon>Brachybacterium</taxon>
    </lineage>
</organism>
<dbReference type="AlphaFoldDB" id="A0A3R8RSC2"/>
<dbReference type="RefSeq" id="WP_126985636.1">
    <property type="nucleotide sequence ID" value="NZ_JALXWX010000048.1"/>
</dbReference>
<keyword evidence="2" id="KW-1185">Reference proteome</keyword>
<dbReference type="EMBL" id="QOCI01000002">
    <property type="protein sequence ID" value="RRR19747.1"/>
    <property type="molecule type" value="Genomic_DNA"/>
</dbReference>
<evidence type="ECO:0000313" key="2">
    <source>
        <dbReference type="Proteomes" id="UP000274327"/>
    </source>
</evidence>
<dbReference type="InterPro" id="IPR017517">
    <property type="entry name" value="Maleyloyr_isom"/>
</dbReference>
<reference evidence="1 2" key="1">
    <citation type="submission" date="2018-07" db="EMBL/GenBank/DDBJ databases">
        <title>Brachybacteriurn paraconglorneratum KCTC 9916.</title>
        <authorList>
            <person name="Li Y."/>
        </authorList>
    </citation>
    <scope>NUCLEOTIDE SEQUENCE [LARGE SCALE GENOMIC DNA]</scope>
    <source>
        <strain evidence="1 2">KCTC 9916</strain>
    </source>
</reference>
<dbReference type="NCBIfam" id="TIGR03083">
    <property type="entry name" value="maleylpyruvate isomerase family mycothiol-dependent enzyme"/>
    <property type="match status" value="1"/>
</dbReference>
<name>A0A3R8RSC2_9MICO</name>
<gene>
    <name evidence="1" type="ORF">DS079_05795</name>
</gene>
<evidence type="ECO:0000313" key="1">
    <source>
        <dbReference type="EMBL" id="RRR19747.1"/>
    </source>
</evidence>
<protein>
    <submittedName>
        <fullName evidence="1">TIGR03085 family protein</fullName>
    </submittedName>
</protein>